<dbReference type="EMBL" id="GGEC01060469">
    <property type="protein sequence ID" value="MBX40953.1"/>
    <property type="molecule type" value="Transcribed_RNA"/>
</dbReference>
<organism evidence="1">
    <name type="scientific">Rhizophora mucronata</name>
    <name type="common">Asiatic mangrove</name>
    <dbReference type="NCBI Taxonomy" id="61149"/>
    <lineage>
        <taxon>Eukaryota</taxon>
        <taxon>Viridiplantae</taxon>
        <taxon>Streptophyta</taxon>
        <taxon>Embryophyta</taxon>
        <taxon>Tracheophyta</taxon>
        <taxon>Spermatophyta</taxon>
        <taxon>Magnoliopsida</taxon>
        <taxon>eudicotyledons</taxon>
        <taxon>Gunneridae</taxon>
        <taxon>Pentapetalae</taxon>
        <taxon>rosids</taxon>
        <taxon>fabids</taxon>
        <taxon>Malpighiales</taxon>
        <taxon>Rhizophoraceae</taxon>
        <taxon>Rhizophora</taxon>
    </lineage>
</organism>
<dbReference type="AlphaFoldDB" id="A0A2P2NET1"/>
<name>A0A2P2NET1_RHIMU</name>
<sequence>MIGDYNSCSPTLNCQSSILSSKYTLH</sequence>
<evidence type="ECO:0000313" key="1">
    <source>
        <dbReference type="EMBL" id="MBX40953.1"/>
    </source>
</evidence>
<protein>
    <submittedName>
        <fullName evidence="1">Uncharacterized protein</fullName>
    </submittedName>
</protein>
<accession>A0A2P2NET1</accession>
<proteinExistence type="predicted"/>
<reference evidence="1" key="1">
    <citation type="submission" date="2018-02" db="EMBL/GenBank/DDBJ databases">
        <title>Rhizophora mucronata_Transcriptome.</title>
        <authorList>
            <person name="Meera S.P."/>
            <person name="Sreeshan A."/>
            <person name="Augustine A."/>
        </authorList>
    </citation>
    <scope>NUCLEOTIDE SEQUENCE</scope>
    <source>
        <tissue evidence="1">Leaf</tissue>
    </source>
</reference>